<dbReference type="Proteomes" id="UP000694413">
    <property type="component" value="Unassembled WGS sequence"/>
</dbReference>
<keyword evidence="1" id="KW-0677">Repeat</keyword>
<feature type="repeat" description="ANK" evidence="3">
    <location>
        <begin position="252"/>
        <end position="284"/>
    </location>
</feature>
<organism evidence="6 7">
    <name type="scientific">Zonotrichia albicollis</name>
    <name type="common">White-throated sparrow</name>
    <name type="synonym">Fringilla albicollis</name>
    <dbReference type="NCBI Taxonomy" id="44394"/>
    <lineage>
        <taxon>Eukaryota</taxon>
        <taxon>Metazoa</taxon>
        <taxon>Chordata</taxon>
        <taxon>Craniata</taxon>
        <taxon>Vertebrata</taxon>
        <taxon>Euteleostomi</taxon>
        <taxon>Archelosauria</taxon>
        <taxon>Archosauria</taxon>
        <taxon>Dinosauria</taxon>
        <taxon>Saurischia</taxon>
        <taxon>Theropoda</taxon>
        <taxon>Coelurosauria</taxon>
        <taxon>Aves</taxon>
        <taxon>Neognathae</taxon>
        <taxon>Neoaves</taxon>
        <taxon>Telluraves</taxon>
        <taxon>Australaves</taxon>
        <taxon>Passeriformes</taxon>
        <taxon>Passerellidae</taxon>
        <taxon>Zonotrichia</taxon>
    </lineage>
</organism>
<dbReference type="InterPro" id="IPR000488">
    <property type="entry name" value="Death_dom"/>
</dbReference>
<dbReference type="Pfam" id="PF12796">
    <property type="entry name" value="Ank_2"/>
    <property type="match status" value="3"/>
</dbReference>
<feature type="repeat" description="ANK" evidence="3">
    <location>
        <begin position="186"/>
        <end position="218"/>
    </location>
</feature>
<evidence type="ECO:0000256" key="3">
    <source>
        <dbReference type="PROSITE-ProRule" id="PRU00023"/>
    </source>
</evidence>
<evidence type="ECO:0000256" key="1">
    <source>
        <dbReference type="ARBA" id="ARBA00022737"/>
    </source>
</evidence>
<dbReference type="SMART" id="SM00248">
    <property type="entry name" value="ANK"/>
    <property type="match status" value="10"/>
</dbReference>
<feature type="repeat" description="ANK" evidence="3">
    <location>
        <begin position="285"/>
        <end position="317"/>
    </location>
</feature>
<feature type="repeat" description="ANK" evidence="3">
    <location>
        <begin position="219"/>
        <end position="251"/>
    </location>
</feature>
<dbReference type="InterPro" id="IPR011029">
    <property type="entry name" value="DEATH-like_dom_sf"/>
</dbReference>
<sequence>MSPLPKRPENTVFAGKWTCFMSFSFKEQQKSSSAAARWPARRRGRACQPALRRRGRASARPEAAAGPLCRDMGDDLASEGDTLLQSEKEFHDAAKRNDTARMEELIRRGVDIKAKNNFGMNALLLSAWFGHLRVLQILVNAGAKINRVNRNGRNLLHCAAQRGHIQVMEFIMEDLEDMCVDETDKMDRTAFHLAAEHGQLEVVEFLIRLGCSHSAKDKEENTALHLAAKNGHLSVLEKIIDVGVDLDEKNSEGLTALHLAAEGGHSHCVKLLVEVGADVNAQTQKKMNCLHYAALHGYEEIARILMDAGIHTDALNHQNASAMHIAVLQNFPAMVKLFISAECDLDIPDNRQQTSLHIAAEHGRQDIAEMILIAGVNLKLTDKQGKTSLDVAARGNHTILVDMIIKADRFYKWEKDNLNSGSWVAKHLTFKQDHRLETQHIRSVMWRLATKYLKPGEWKKLAHYWKFTDDHIRAIEQQWTGTKSYREHGHRMLLIWLHGVITAGENPIKGLYEGLVGIGRRDLAESIRKKANADSTSPRKCTAM</sequence>
<name>A0A8D2MFL1_ZONAL</name>
<feature type="domain" description="Death" evidence="5">
    <location>
        <begin position="457"/>
        <end position="531"/>
    </location>
</feature>
<dbReference type="CDD" id="cd01670">
    <property type="entry name" value="Death"/>
    <property type="match status" value="1"/>
</dbReference>
<dbReference type="Ensembl" id="ENSZALT00000009388.1">
    <property type="protein sequence ID" value="ENSZALP00000006447.1"/>
    <property type="gene ID" value="ENSZALG00000005871.1"/>
</dbReference>
<reference evidence="6" key="1">
    <citation type="submission" date="2025-08" db="UniProtKB">
        <authorList>
            <consortium name="Ensembl"/>
        </authorList>
    </citation>
    <scope>IDENTIFICATION</scope>
</reference>
<dbReference type="PANTHER" id="PTHR24173">
    <property type="entry name" value="ANKYRIN REPEAT CONTAINING"/>
    <property type="match status" value="1"/>
</dbReference>
<proteinExistence type="predicted"/>
<protein>
    <submittedName>
        <fullName evidence="6">Ankyrin repeat and death domain containing 1A</fullName>
    </submittedName>
</protein>
<dbReference type="PRINTS" id="PR01415">
    <property type="entry name" value="ANKYRIN"/>
</dbReference>
<feature type="compositionally biased region" description="Basic residues" evidence="4">
    <location>
        <begin position="39"/>
        <end position="57"/>
    </location>
</feature>
<dbReference type="Gene3D" id="1.25.40.20">
    <property type="entry name" value="Ankyrin repeat-containing domain"/>
    <property type="match status" value="3"/>
</dbReference>
<gene>
    <name evidence="6" type="primary">ANKDD1A</name>
</gene>
<feature type="repeat" description="ANK" evidence="3">
    <location>
        <begin position="85"/>
        <end position="117"/>
    </location>
</feature>
<dbReference type="Pfam" id="PF00023">
    <property type="entry name" value="Ank"/>
    <property type="match status" value="1"/>
</dbReference>
<dbReference type="Gene3D" id="1.10.533.10">
    <property type="entry name" value="Death Domain, Fas"/>
    <property type="match status" value="1"/>
</dbReference>
<dbReference type="AlphaFoldDB" id="A0A8D2MFL1"/>
<feature type="repeat" description="ANK" evidence="3">
    <location>
        <begin position="151"/>
        <end position="183"/>
    </location>
</feature>
<dbReference type="GO" id="GO:0007165">
    <property type="term" value="P:signal transduction"/>
    <property type="evidence" value="ECO:0007669"/>
    <property type="project" value="InterPro"/>
</dbReference>
<dbReference type="Pfam" id="PF00531">
    <property type="entry name" value="Death"/>
    <property type="match status" value="1"/>
</dbReference>
<evidence type="ECO:0000256" key="4">
    <source>
        <dbReference type="SAM" id="MobiDB-lite"/>
    </source>
</evidence>
<accession>A0A8D2MFL1</accession>
<dbReference type="InterPro" id="IPR002110">
    <property type="entry name" value="Ankyrin_rpt"/>
</dbReference>
<feature type="region of interest" description="Disordered" evidence="4">
    <location>
        <begin position="31"/>
        <end position="71"/>
    </location>
</feature>
<dbReference type="PANTHER" id="PTHR24173:SF74">
    <property type="entry name" value="ANKYRIN REPEAT DOMAIN-CONTAINING PROTEIN 16"/>
    <property type="match status" value="1"/>
</dbReference>
<evidence type="ECO:0000313" key="7">
    <source>
        <dbReference type="Proteomes" id="UP000694413"/>
    </source>
</evidence>
<evidence type="ECO:0000259" key="5">
    <source>
        <dbReference type="PROSITE" id="PS50017"/>
    </source>
</evidence>
<dbReference type="PROSITE" id="PS50088">
    <property type="entry name" value="ANK_REPEAT"/>
    <property type="match status" value="8"/>
</dbReference>
<dbReference type="SUPFAM" id="SSF48403">
    <property type="entry name" value="Ankyrin repeat"/>
    <property type="match status" value="1"/>
</dbReference>
<evidence type="ECO:0000256" key="2">
    <source>
        <dbReference type="ARBA" id="ARBA00023043"/>
    </source>
</evidence>
<reference evidence="6" key="2">
    <citation type="submission" date="2025-09" db="UniProtKB">
        <authorList>
            <consortium name="Ensembl"/>
        </authorList>
    </citation>
    <scope>IDENTIFICATION</scope>
</reference>
<evidence type="ECO:0000313" key="6">
    <source>
        <dbReference type="Ensembl" id="ENSZALP00000006447.1"/>
    </source>
</evidence>
<dbReference type="SUPFAM" id="SSF47986">
    <property type="entry name" value="DEATH domain"/>
    <property type="match status" value="1"/>
</dbReference>
<dbReference type="InterPro" id="IPR036770">
    <property type="entry name" value="Ankyrin_rpt-contain_sf"/>
</dbReference>
<keyword evidence="2 3" id="KW-0040">ANK repeat</keyword>
<dbReference type="PROSITE" id="PS50017">
    <property type="entry name" value="DEATH_DOMAIN"/>
    <property type="match status" value="1"/>
</dbReference>
<dbReference type="PROSITE" id="PS50297">
    <property type="entry name" value="ANK_REP_REGION"/>
    <property type="match status" value="5"/>
</dbReference>
<keyword evidence="7" id="KW-1185">Reference proteome</keyword>
<feature type="repeat" description="ANK" evidence="3">
    <location>
        <begin position="351"/>
        <end position="383"/>
    </location>
</feature>
<feature type="repeat" description="ANK" evidence="3">
    <location>
        <begin position="118"/>
        <end position="150"/>
    </location>
</feature>